<dbReference type="PROSITE" id="PS51318">
    <property type="entry name" value="TAT"/>
    <property type="match status" value="1"/>
</dbReference>
<dbReference type="InterPro" id="IPR028081">
    <property type="entry name" value="Leu-bd"/>
</dbReference>
<dbReference type="AlphaFoldDB" id="A0A923MRN2"/>
<evidence type="ECO:0000256" key="3">
    <source>
        <dbReference type="SAM" id="SignalP"/>
    </source>
</evidence>
<dbReference type="Gene3D" id="3.40.50.2300">
    <property type="match status" value="2"/>
</dbReference>
<feature type="chain" id="PRO_5037665205" evidence="3">
    <location>
        <begin position="25"/>
        <end position="374"/>
    </location>
</feature>
<accession>A0A923MRN2</accession>
<name>A0A923MRN2_9BURK</name>
<comment type="caution">
    <text evidence="5">The sequence shown here is derived from an EMBL/GenBank/DDBJ whole genome shotgun (WGS) entry which is preliminary data.</text>
</comment>
<proteinExistence type="inferred from homology"/>
<protein>
    <submittedName>
        <fullName evidence="5">ABC transporter substrate-binding protein</fullName>
    </submittedName>
</protein>
<evidence type="ECO:0000256" key="1">
    <source>
        <dbReference type="ARBA" id="ARBA00010062"/>
    </source>
</evidence>
<comment type="similarity">
    <text evidence="1">Belongs to the leucine-binding protein family.</text>
</comment>
<dbReference type="InterPro" id="IPR028082">
    <property type="entry name" value="Peripla_BP_I"/>
</dbReference>
<evidence type="ECO:0000313" key="6">
    <source>
        <dbReference type="Proteomes" id="UP000608513"/>
    </source>
</evidence>
<feature type="domain" description="Leucine-binding protein" evidence="4">
    <location>
        <begin position="39"/>
        <end position="351"/>
    </location>
</feature>
<feature type="signal peptide" evidence="3">
    <location>
        <begin position="1"/>
        <end position="24"/>
    </location>
</feature>
<dbReference type="RefSeq" id="WP_187076080.1">
    <property type="nucleotide sequence ID" value="NZ_JACORT010000003.1"/>
</dbReference>
<evidence type="ECO:0000313" key="5">
    <source>
        <dbReference type="EMBL" id="MBC5783344.1"/>
    </source>
</evidence>
<evidence type="ECO:0000256" key="2">
    <source>
        <dbReference type="ARBA" id="ARBA00022729"/>
    </source>
</evidence>
<evidence type="ECO:0000259" key="4">
    <source>
        <dbReference type="Pfam" id="PF13458"/>
    </source>
</evidence>
<dbReference type="Proteomes" id="UP000608513">
    <property type="component" value="Unassembled WGS sequence"/>
</dbReference>
<reference evidence="5" key="1">
    <citation type="submission" date="2020-08" db="EMBL/GenBank/DDBJ databases">
        <title>Ramlibacter sp. USB13 16S ribosomal RNA gene genome sequencing and assembly.</title>
        <authorList>
            <person name="Kang M."/>
        </authorList>
    </citation>
    <scope>NUCLEOTIDE SEQUENCE</scope>
    <source>
        <strain evidence="5">USB13</strain>
    </source>
</reference>
<organism evidence="5 6">
    <name type="scientific">Ramlibacter cellulosilyticus</name>
    <dbReference type="NCBI Taxonomy" id="2764187"/>
    <lineage>
        <taxon>Bacteria</taxon>
        <taxon>Pseudomonadati</taxon>
        <taxon>Pseudomonadota</taxon>
        <taxon>Betaproteobacteria</taxon>
        <taxon>Burkholderiales</taxon>
        <taxon>Comamonadaceae</taxon>
        <taxon>Ramlibacter</taxon>
    </lineage>
</organism>
<keyword evidence="2 3" id="KW-0732">Signal</keyword>
<dbReference type="SUPFAM" id="SSF53822">
    <property type="entry name" value="Periplasmic binding protein-like I"/>
    <property type="match status" value="1"/>
</dbReference>
<keyword evidence="6" id="KW-1185">Reference proteome</keyword>
<dbReference type="Pfam" id="PF13458">
    <property type="entry name" value="Peripla_BP_6"/>
    <property type="match status" value="1"/>
</dbReference>
<dbReference type="InterPro" id="IPR006311">
    <property type="entry name" value="TAT_signal"/>
</dbReference>
<gene>
    <name evidence="5" type="ORF">H8N03_10345</name>
</gene>
<sequence length="374" mass="39952">MPLPLRRRSLLAATAAALAFPAFAQSARSSPRPLVVAQMHDVSAAEQDVTRDFLVGARAAWQDINAHGGVRGRPVQHLALEVEGSKAGVQDAWQALRENPACVALSGTVSDAVSMELAAALREEDAGISHAAPWLQNGSIAADERTFPIFSGRQEQIAHALRSLTVSGMRDVGAVFASARASRLYAGDVQRAAQAAQLKLSSFVAEGDLARLGRRLGPDTPAVLLFLGGTPELVQFTQGLDRQARQRYVVALADVNLQVVQQAGAARTTPVIATQSVPLVTAAIPVVRRYREVLARLFDEPPTALSLAGFIAARYTFEVLAGIEGPVTRASALAAFQKREDRDVGGYWVRYQGQRRSASFVTQSMLTPDGRVVG</sequence>
<dbReference type="EMBL" id="JACORT010000003">
    <property type="protein sequence ID" value="MBC5783344.1"/>
    <property type="molecule type" value="Genomic_DNA"/>
</dbReference>